<keyword evidence="4" id="KW-1003">Cell membrane</keyword>
<comment type="caution">
    <text evidence="17">The sequence shown here is derived from an EMBL/GenBank/DDBJ whole genome shotgun (WGS) entry which is preliminary data.</text>
</comment>
<feature type="transmembrane region" description="Helical" evidence="13">
    <location>
        <begin position="661"/>
        <end position="679"/>
    </location>
</feature>
<evidence type="ECO:0000256" key="10">
    <source>
        <dbReference type="ARBA" id="ARBA00023180"/>
    </source>
</evidence>
<keyword evidence="8 13" id="KW-0472">Membrane</keyword>
<dbReference type="PANTHER" id="PTHR42643:SF33">
    <property type="entry name" value="GLUTAMATE RECEPTOR 2-LIKE PROTEIN"/>
    <property type="match status" value="1"/>
</dbReference>
<evidence type="ECO:0000256" key="4">
    <source>
        <dbReference type="ARBA" id="ARBA00022475"/>
    </source>
</evidence>
<feature type="transmembrane region" description="Helical" evidence="13">
    <location>
        <begin position="60"/>
        <end position="85"/>
    </location>
</feature>
<accession>A0ABN7NPB8</accession>
<keyword evidence="11" id="KW-1071">Ligand-gated ion channel</keyword>
<dbReference type="InterPro" id="IPR052192">
    <property type="entry name" value="Insect_Ionotropic_Sensory_Rcpt"/>
</dbReference>
<dbReference type="SUPFAM" id="SSF53850">
    <property type="entry name" value="Periplasmic binding protein-like II"/>
    <property type="match status" value="2"/>
</dbReference>
<dbReference type="Pfam" id="PF10613">
    <property type="entry name" value="Lig_chan-Glu_bd"/>
    <property type="match status" value="1"/>
</dbReference>
<evidence type="ECO:0000313" key="17">
    <source>
        <dbReference type="EMBL" id="CAG2055392.1"/>
    </source>
</evidence>
<keyword evidence="18" id="KW-1185">Reference proteome</keyword>
<evidence type="ECO:0000256" key="11">
    <source>
        <dbReference type="ARBA" id="ARBA00023286"/>
    </source>
</evidence>
<evidence type="ECO:0000256" key="7">
    <source>
        <dbReference type="ARBA" id="ARBA00023065"/>
    </source>
</evidence>
<evidence type="ECO:0000256" key="13">
    <source>
        <dbReference type="SAM" id="Phobius"/>
    </source>
</evidence>
<evidence type="ECO:0000259" key="16">
    <source>
        <dbReference type="Pfam" id="PF10613"/>
    </source>
</evidence>
<keyword evidence="3" id="KW-0813">Transport</keyword>
<evidence type="ECO:0000259" key="15">
    <source>
        <dbReference type="Pfam" id="PF00060"/>
    </source>
</evidence>
<evidence type="ECO:0000256" key="6">
    <source>
        <dbReference type="ARBA" id="ARBA00022989"/>
    </source>
</evidence>
<dbReference type="Proteomes" id="UP001153148">
    <property type="component" value="Unassembled WGS sequence"/>
</dbReference>
<name>A0ABN7NPB8_TIMPD</name>
<keyword evidence="9" id="KW-0675">Receptor</keyword>
<keyword evidence="12" id="KW-0407">Ion channel</keyword>
<proteinExistence type="inferred from homology"/>
<dbReference type="PANTHER" id="PTHR42643">
    <property type="entry name" value="IONOTROPIC RECEPTOR 20A-RELATED"/>
    <property type="match status" value="1"/>
</dbReference>
<feature type="domain" description="Ionotropic glutamate receptor C-terminal" evidence="15">
    <location>
        <begin position="3"/>
        <end position="261"/>
    </location>
</feature>
<dbReference type="EMBL" id="CAJPIN010002415">
    <property type="protein sequence ID" value="CAG2055392.1"/>
    <property type="molecule type" value="Genomic_DNA"/>
</dbReference>
<dbReference type="Gene3D" id="1.10.287.70">
    <property type="match status" value="1"/>
</dbReference>
<evidence type="ECO:0000256" key="12">
    <source>
        <dbReference type="ARBA" id="ARBA00023303"/>
    </source>
</evidence>
<dbReference type="InterPro" id="IPR001320">
    <property type="entry name" value="Iontro_rcpt_C"/>
</dbReference>
<feature type="signal peptide" evidence="14">
    <location>
        <begin position="1"/>
        <end position="20"/>
    </location>
</feature>
<organism evidence="17 18">
    <name type="scientific">Timema podura</name>
    <name type="common">Walking stick</name>
    <dbReference type="NCBI Taxonomy" id="61482"/>
    <lineage>
        <taxon>Eukaryota</taxon>
        <taxon>Metazoa</taxon>
        <taxon>Ecdysozoa</taxon>
        <taxon>Arthropoda</taxon>
        <taxon>Hexapoda</taxon>
        <taxon>Insecta</taxon>
        <taxon>Pterygota</taxon>
        <taxon>Neoptera</taxon>
        <taxon>Polyneoptera</taxon>
        <taxon>Phasmatodea</taxon>
        <taxon>Timematodea</taxon>
        <taxon>Timematoidea</taxon>
        <taxon>Timematidae</taxon>
        <taxon>Timema</taxon>
    </lineage>
</organism>
<comment type="similarity">
    <text evidence="2">Belongs to the glutamate-gated ion channel (TC 1.A.10.1) family.</text>
</comment>
<keyword evidence="7" id="KW-0406">Ion transport</keyword>
<reference evidence="17" key="1">
    <citation type="submission" date="2021-03" db="EMBL/GenBank/DDBJ databases">
        <authorList>
            <person name="Tran Van P."/>
        </authorList>
    </citation>
    <scope>NUCLEOTIDE SEQUENCE</scope>
</reference>
<evidence type="ECO:0000256" key="3">
    <source>
        <dbReference type="ARBA" id="ARBA00022448"/>
    </source>
</evidence>
<comment type="subcellular location">
    <subcellularLocation>
        <location evidence="1">Cell membrane</location>
        <topology evidence="1">Multi-pass membrane protein</topology>
    </subcellularLocation>
</comment>
<evidence type="ECO:0008006" key="19">
    <source>
        <dbReference type="Google" id="ProtNLM"/>
    </source>
</evidence>
<keyword evidence="14" id="KW-0732">Signal</keyword>
<evidence type="ECO:0000256" key="14">
    <source>
        <dbReference type="SAM" id="SignalP"/>
    </source>
</evidence>
<dbReference type="Pfam" id="PF00060">
    <property type="entry name" value="Lig_chan"/>
    <property type="match status" value="1"/>
</dbReference>
<gene>
    <name evidence="17" type="ORF">TPAB3V08_LOCUS2396</name>
</gene>
<feature type="domain" description="Ionotropic glutamate receptor L-glutamate and glycine-binding" evidence="16">
    <location>
        <begin position="521"/>
        <end position="643"/>
    </location>
</feature>
<evidence type="ECO:0000256" key="8">
    <source>
        <dbReference type="ARBA" id="ARBA00023136"/>
    </source>
</evidence>
<protein>
    <recommendedName>
        <fullName evidence="19">Ionotropic glutamate receptor C-terminal domain-containing protein</fullName>
    </recommendedName>
</protein>
<keyword evidence="5 13" id="KW-0812">Transmembrane</keyword>
<keyword evidence="10" id="KW-0325">Glycoprotein</keyword>
<evidence type="ECO:0000256" key="1">
    <source>
        <dbReference type="ARBA" id="ARBA00004651"/>
    </source>
</evidence>
<dbReference type="InterPro" id="IPR019594">
    <property type="entry name" value="Glu/Gly-bd"/>
</dbReference>
<dbReference type="Gene3D" id="3.40.190.10">
    <property type="entry name" value="Periplasmic binding protein-like II"/>
    <property type="match status" value="2"/>
</dbReference>
<evidence type="ECO:0000256" key="2">
    <source>
        <dbReference type="ARBA" id="ARBA00008685"/>
    </source>
</evidence>
<evidence type="ECO:0000256" key="9">
    <source>
        <dbReference type="ARBA" id="ARBA00023170"/>
    </source>
</evidence>
<feature type="chain" id="PRO_5046654096" description="Ionotropic glutamate receptor C-terminal domain-containing protein" evidence="14">
    <location>
        <begin position="21"/>
        <end position="714"/>
    </location>
</feature>
<keyword evidence="6 13" id="KW-1133">Transmembrane helix</keyword>
<evidence type="ECO:0000256" key="5">
    <source>
        <dbReference type="ARBA" id="ARBA00022692"/>
    </source>
</evidence>
<evidence type="ECO:0000313" key="18">
    <source>
        <dbReference type="Proteomes" id="UP001153148"/>
    </source>
</evidence>
<sequence>MWLLIASVLRILAWLQPKYADVTGEKDDDIASWSDLFLLVVGIVGEQGTSLDSRWFTWRFVFFMMLILTVLLNTYYAAIVVSTLLNQSPQTIKTAKDLVESSLHFGVEDIVYNRPYFEMNKDPLIQELYRKKMTSPYHHNKHAYYSIEQGIQKVLMEEFAFHTEAVRAYPTIEKTFPDNKKCGLNEILLFPVEMGYMPFPYSSPYKKIISYGMKKLAENGLWDHQNKVWRPARPTCASSNADVISVGLVSLTPAYILLGCGGVLSLIILLLEIEKPPPVHPTEIRTSISPSSAVELNTTSALANYATEAVCSGSAVSTRTFQDVIPAVYHSYHRSCVILLFSSQDGILGRYSPTSGGGGGVCDSGYDVVSAVMRATLTLQERDVQVTSVPVQQFSELQEIEVCPRKPPLLVVLSADNDTRTFLEEMSTTGKLHRPSWLLFLPDATPLEEFFADIYVPFNCKFLVARSFRDHVTLTEVYRVDQDSSLNTTPFGNWSAAIGLTWCRCSLYNRRKQLNGHSIKAAVVHEPPFTDVREKDDGVLDVGGYFGVVWGLLETRINFTTTWRKPSDGSWGMFENGSWSVLGRDSLNETHRHGSWNGMIGMIQRQEVEVAINEFAMTNLRLDVVDFTVPLLATKYTVMIKAPSQDELDWTSFMSPFSSGLWLTLFSTILVIAVYLSALHHLGKRIGNQEIETPERLCLKETFLYVLGAFCQQG</sequence>